<protein>
    <submittedName>
        <fullName evidence="1">Uncharacterized protein</fullName>
    </submittedName>
</protein>
<reference evidence="1" key="1">
    <citation type="submission" date="2019-03" db="EMBL/GenBank/DDBJ databases">
        <authorList>
            <person name="Mank J."/>
            <person name="Almeida P."/>
        </authorList>
    </citation>
    <scope>NUCLEOTIDE SEQUENCE</scope>
    <source>
        <strain evidence="1">78183</strain>
    </source>
</reference>
<evidence type="ECO:0000313" key="1">
    <source>
        <dbReference type="EMBL" id="VFU32474.1"/>
    </source>
</evidence>
<sequence length="115" mass="12879">MEKIIGGIRSDEKGAMGEESINSEFKLPKLRELCLSNLPELKSICRAKETCDSLREISVFYCEKLKRIPICLPLLGNGQPSPPPSLKLIWINPKNGGSQQWSGSIRTPRMCFFAL</sequence>
<dbReference type="EMBL" id="CAADRP010000791">
    <property type="protein sequence ID" value="VFU32474.1"/>
    <property type="molecule type" value="Genomic_DNA"/>
</dbReference>
<gene>
    <name evidence="1" type="ORF">SVIM_LOCUS142377</name>
</gene>
<dbReference type="InterPro" id="IPR032675">
    <property type="entry name" value="LRR_dom_sf"/>
</dbReference>
<dbReference type="AlphaFoldDB" id="A0A6N2KUX9"/>
<organism evidence="1">
    <name type="scientific">Salix viminalis</name>
    <name type="common">Common osier</name>
    <name type="synonym">Basket willow</name>
    <dbReference type="NCBI Taxonomy" id="40686"/>
    <lineage>
        <taxon>Eukaryota</taxon>
        <taxon>Viridiplantae</taxon>
        <taxon>Streptophyta</taxon>
        <taxon>Embryophyta</taxon>
        <taxon>Tracheophyta</taxon>
        <taxon>Spermatophyta</taxon>
        <taxon>Magnoliopsida</taxon>
        <taxon>eudicotyledons</taxon>
        <taxon>Gunneridae</taxon>
        <taxon>Pentapetalae</taxon>
        <taxon>rosids</taxon>
        <taxon>fabids</taxon>
        <taxon>Malpighiales</taxon>
        <taxon>Salicaceae</taxon>
        <taxon>Saliceae</taxon>
        <taxon>Salix</taxon>
    </lineage>
</organism>
<proteinExistence type="predicted"/>
<dbReference type="SUPFAM" id="SSF52047">
    <property type="entry name" value="RNI-like"/>
    <property type="match status" value="1"/>
</dbReference>
<accession>A0A6N2KUX9</accession>
<dbReference type="Gene3D" id="3.80.10.10">
    <property type="entry name" value="Ribonuclease Inhibitor"/>
    <property type="match status" value="1"/>
</dbReference>
<name>A0A6N2KUX9_SALVM</name>